<evidence type="ECO:0000313" key="2">
    <source>
        <dbReference type="EMBL" id="WVZ06911.1"/>
    </source>
</evidence>
<dbReference type="Pfam" id="PF08387">
    <property type="entry name" value="FBD"/>
    <property type="match status" value="1"/>
</dbReference>
<dbReference type="AlphaFoldDB" id="A0AAQ3NC81"/>
<sequence length="125" mass="14585">MQCLKHASAIDIPVFDKLTQLEISFGSYSWDLLANLLQRSHKLEVLIINKESQKYGKGQESRWSHPILVPECLLHLKTFCLREYQGLETELDFSVRDNDYLLIKLLKFRGKTPNPQAFIYTSKEL</sequence>
<protein>
    <recommendedName>
        <fullName evidence="1">FBD domain-containing protein</fullName>
    </recommendedName>
</protein>
<dbReference type="Proteomes" id="UP001374535">
    <property type="component" value="Chromosome 6"/>
</dbReference>
<proteinExistence type="predicted"/>
<name>A0AAQ3NC81_VIGMU</name>
<keyword evidence="3" id="KW-1185">Reference proteome</keyword>
<organism evidence="2 3">
    <name type="scientific">Vigna mungo</name>
    <name type="common">Black gram</name>
    <name type="synonym">Phaseolus mungo</name>
    <dbReference type="NCBI Taxonomy" id="3915"/>
    <lineage>
        <taxon>Eukaryota</taxon>
        <taxon>Viridiplantae</taxon>
        <taxon>Streptophyta</taxon>
        <taxon>Embryophyta</taxon>
        <taxon>Tracheophyta</taxon>
        <taxon>Spermatophyta</taxon>
        <taxon>Magnoliopsida</taxon>
        <taxon>eudicotyledons</taxon>
        <taxon>Gunneridae</taxon>
        <taxon>Pentapetalae</taxon>
        <taxon>rosids</taxon>
        <taxon>fabids</taxon>
        <taxon>Fabales</taxon>
        <taxon>Fabaceae</taxon>
        <taxon>Papilionoideae</taxon>
        <taxon>50 kb inversion clade</taxon>
        <taxon>NPAAA clade</taxon>
        <taxon>indigoferoid/millettioid clade</taxon>
        <taxon>Phaseoleae</taxon>
        <taxon>Vigna</taxon>
    </lineage>
</organism>
<reference evidence="2 3" key="1">
    <citation type="journal article" date="2023" name="Life. Sci Alliance">
        <title>Evolutionary insights into 3D genome organization and epigenetic landscape of Vigna mungo.</title>
        <authorList>
            <person name="Junaid A."/>
            <person name="Singh B."/>
            <person name="Bhatia S."/>
        </authorList>
    </citation>
    <scope>NUCLEOTIDE SEQUENCE [LARGE SCALE GENOMIC DNA]</scope>
    <source>
        <strain evidence="2">Urdbean</strain>
    </source>
</reference>
<dbReference type="EMBL" id="CP144695">
    <property type="protein sequence ID" value="WVZ06911.1"/>
    <property type="molecule type" value="Genomic_DNA"/>
</dbReference>
<feature type="domain" description="FBD" evidence="1">
    <location>
        <begin position="66"/>
        <end position="93"/>
    </location>
</feature>
<gene>
    <name evidence="2" type="ORF">V8G54_020257</name>
</gene>
<evidence type="ECO:0000259" key="1">
    <source>
        <dbReference type="Pfam" id="PF08387"/>
    </source>
</evidence>
<accession>A0AAQ3NC81</accession>
<evidence type="ECO:0000313" key="3">
    <source>
        <dbReference type="Proteomes" id="UP001374535"/>
    </source>
</evidence>
<dbReference type="InterPro" id="IPR006566">
    <property type="entry name" value="FBD"/>
</dbReference>